<proteinExistence type="predicted"/>
<reference evidence="1 2" key="1">
    <citation type="submission" date="2019-04" db="EMBL/GenBank/DDBJ databases">
        <title>Friends and foes A comparative genomics study of 23 Aspergillus species from section Flavi.</title>
        <authorList>
            <consortium name="DOE Joint Genome Institute"/>
            <person name="Kjaerbolling I."/>
            <person name="Vesth T."/>
            <person name="Frisvad J.C."/>
            <person name="Nybo J.L."/>
            <person name="Theobald S."/>
            <person name="Kildgaard S."/>
            <person name="Isbrandt T."/>
            <person name="Kuo A."/>
            <person name="Sato A."/>
            <person name="Lyhne E.K."/>
            <person name="Kogle M.E."/>
            <person name="Wiebenga A."/>
            <person name="Kun R.S."/>
            <person name="Lubbers R.J."/>
            <person name="Makela M.R."/>
            <person name="Barry K."/>
            <person name="Chovatia M."/>
            <person name="Clum A."/>
            <person name="Daum C."/>
            <person name="Haridas S."/>
            <person name="He G."/>
            <person name="LaButti K."/>
            <person name="Lipzen A."/>
            <person name="Mondo S."/>
            <person name="Riley R."/>
            <person name="Salamov A."/>
            <person name="Simmons B.A."/>
            <person name="Magnuson J.K."/>
            <person name="Henrissat B."/>
            <person name="Mortensen U.H."/>
            <person name="Larsen T.O."/>
            <person name="Devries R.P."/>
            <person name="Grigoriev I.V."/>
            <person name="Machida M."/>
            <person name="Baker S.E."/>
            <person name="Andersen M.R."/>
        </authorList>
    </citation>
    <scope>NUCLEOTIDE SEQUENCE [LARGE SCALE GENOMIC DNA]</scope>
    <source>
        <strain evidence="1 2">CBS 117625</strain>
    </source>
</reference>
<name>A0A5N6S8Z2_ASPPS</name>
<dbReference type="EMBL" id="ML743675">
    <property type="protein sequence ID" value="KAE8131112.1"/>
    <property type="molecule type" value="Genomic_DNA"/>
</dbReference>
<protein>
    <submittedName>
        <fullName evidence="1">Uncharacterized protein</fullName>
    </submittedName>
</protein>
<dbReference type="PANTHER" id="PTHR35020:SF2">
    <property type="entry name" value="N-ACETYLGLUCOSAMINE-INDUCED PROTEIN 1"/>
    <property type="match status" value="1"/>
</dbReference>
<evidence type="ECO:0000313" key="1">
    <source>
        <dbReference type="EMBL" id="KAE8131112.1"/>
    </source>
</evidence>
<dbReference type="PANTHER" id="PTHR35020">
    <property type="entry name" value="N-ACETYLGLUCOSAMINE-INDUCED PROTEIN 1"/>
    <property type="match status" value="1"/>
</dbReference>
<accession>A0A5N6S8Z2</accession>
<dbReference type="Proteomes" id="UP000325672">
    <property type="component" value="Unassembled WGS sequence"/>
</dbReference>
<dbReference type="Pfam" id="PF12239">
    <property type="entry name" value="DUF3605"/>
    <property type="match status" value="1"/>
</dbReference>
<dbReference type="InterPro" id="IPR022036">
    <property type="entry name" value="DUF3605"/>
</dbReference>
<keyword evidence="2" id="KW-1185">Reference proteome</keyword>
<organism evidence="1 2">
    <name type="scientific">Aspergillus pseudotamarii</name>
    <dbReference type="NCBI Taxonomy" id="132259"/>
    <lineage>
        <taxon>Eukaryota</taxon>
        <taxon>Fungi</taxon>
        <taxon>Dikarya</taxon>
        <taxon>Ascomycota</taxon>
        <taxon>Pezizomycotina</taxon>
        <taxon>Eurotiomycetes</taxon>
        <taxon>Eurotiomycetidae</taxon>
        <taxon>Eurotiales</taxon>
        <taxon>Aspergillaceae</taxon>
        <taxon>Aspergillus</taxon>
        <taxon>Aspergillus subgen. Circumdati</taxon>
    </lineage>
</organism>
<dbReference type="GO" id="GO:0005737">
    <property type="term" value="C:cytoplasm"/>
    <property type="evidence" value="ECO:0007669"/>
    <property type="project" value="TreeGrafter"/>
</dbReference>
<evidence type="ECO:0000313" key="2">
    <source>
        <dbReference type="Proteomes" id="UP000325672"/>
    </source>
</evidence>
<dbReference type="AlphaFoldDB" id="A0A5N6S8Z2"/>
<dbReference type="GeneID" id="43642389"/>
<dbReference type="OrthoDB" id="498286at2759"/>
<dbReference type="GO" id="GO:0006044">
    <property type="term" value="P:N-acetylglucosamine metabolic process"/>
    <property type="evidence" value="ECO:0007669"/>
    <property type="project" value="TreeGrafter"/>
</dbReference>
<dbReference type="RefSeq" id="XP_031907175.1">
    <property type="nucleotide sequence ID" value="XM_032058179.1"/>
</dbReference>
<sequence length="210" mass="24352">MSRIINTEELMRNAPFELSKADKEVFTTTEEAFAPHTWEDIQEIIACGDTSQLKRSSTDLRNYIFFARDIQNTFGSIRCHYRHAVPFADQSDYRILRNDWPYAMSPCMVHLVVWLKTPIPVDAEGDPTTESRRLIADFIERTFAIHMSQREPAGDNIQWFKNRIKWQNVRALEHIHVIRRHVDDELVTKLTGQVPDGIVSKSYSASVDSN</sequence>
<gene>
    <name evidence="1" type="ORF">BDV38DRAFT_276224</name>
</gene>